<protein>
    <submittedName>
        <fullName evidence="1">Reverse transcriptase domain-containing protein</fullName>
    </submittedName>
</protein>
<keyword evidence="1" id="KW-0548">Nucleotidyltransferase</keyword>
<feature type="non-terminal residue" evidence="1">
    <location>
        <position position="1"/>
    </location>
</feature>
<dbReference type="EMBL" id="BKCJ010128807">
    <property type="protein sequence ID" value="GEX76801.1"/>
    <property type="molecule type" value="Genomic_DNA"/>
</dbReference>
<comment type="caution">
    <text evidence="1">The sequence shown here is derived from an EMBL/GenBank/DDBJ whole genome shotgun (WGS) entry which is preliminary data.</text>
</comment>
<proteinExistence type="predicted"/>
<sequence length="854" mass="97074">VGAGVSGKSNRRGVRVVEKWWEVVGDWLWVWREIWEYLENSPNAITPDLPTKEPDNSLCKGYEHLDTISEMESDDVIKSSVEDLVPIPSESEGISEDTCDVPFCGNSPPLDVLNDHFELFYDFNDDCTSCDDFSLINVFEEKFVTFSNPLFNSNDDFTSSNDESLSDEDVSKDNFKIYSNSLFEFDDEYISSDVNPLFDEVLKDIKCKDSYDSNFDESTFLVTPLFDSNKDEYFILGDDVELLLHRDPSMSVASILEGFIDEPPLEKNDDLFDLESKNNEWKKILYDAPINDLMSEDKVFDHEIYVKNFSPTYVSLPSTDRHYILFTYVIQILLLSFTYPVVSDFLLSFGNEDTIFDPGISIFHFSHQSGTFISFHNPSGSGLLPSNTVANPNGSPPEVGFLMMDHLFLLLFLLSPSGYPKKVPEKLRDPVGIAEDVFVKVGKFHFPTDFVVVDYVVDPRFLLILERPFWRTRRALIDVYGEELTLRVDDKAITYKVGQTSKYSYNDAKSINQIDVIDVACEEYVQKVLGFSEFPKSGNPTPTSKPIIASSSPSFTPFEGSDFIMEEIETFLRTPDEIPNLDDDYYDTEGDILYLEKLLNEDPSLNLPPVKSEDLKQVDATMTKPSIEEPPKLELKELPSHFEYAFLEGTDKLSVIISKELKDEEKSALLKDDLKPTVQHQRRVNLKIHEVIKKEVIKLLDARLIYPIYDSPWVSPVHCVPKKGGMTVIENEDNELIPTRCMMAIFHDMIEETMEEKCHFMVKEGIVLGHKISKSMIKVDRAKVDVIAKLPHSTSIEGENHASWSDKLDDALWAFCAAFKTTIGIAPDLEASCARGFFHRPLELQSLANGNPIS</sequence>
<dbReference type="InterPro" id="IPR043502">
    <property type="entry name" value="DNA/RNA_pol_sf"/>
</dbReference>
<dbReference type="SUPFAM" id="SSF56672">
    <property type="entry name" value="DNA/RNA polymerases"/>
    <property type="match status" value="1"/>
</dbReference>
<evidence type="ECO:0000313" key="1">
    <source>
        <dbReference type="EMBL" id="GEX76801.1"/>
    </source>
</evidence>
<dbReference type="PANTHER" id="PTHR33067">
    <property type="entry name" value="RNA-DIRECTED DNA POLYMERASE-RELATED"/>
    <property type="match status" value="1"/>
</dbReference>
<name>A0A699H862_TANCI</name>
<keyword evidence="1" id="KW-0695">RNA-directed DNA polymerase</keyword>
<dbReference type="AlphaFoldDB" id="A0A699H862"/>
<reference evidence="1" key="1">
    <citation type="journal article" date="2019" name="Sci. Rep.">
        <title>Draft genome of Tanacetum cinerariifolium, the natural source of mosquito coil.</title>
        <authorList>
            <person name="Yamashiro T."/>
            <person name="Shiraishi A."/>
            <person name="Satake H."/>
            <person name="Nakayama K."/>
        </authorList>
    </citation>
    <scope>NUCLEOTIDE SEQUENCE</scope>
</reference>
<gene>
    <name evidence="1" type="ORF">Tci_348776</name>
</gene>
<dbReference type="Gene3D" id="3.10.10.10">
    <property type="entry name" value="HIV Type 1 Reverse Transcriptase, subunit A, domain 1"/>
    <property type="match status" value="1"/>
</dbReference>
<keyword evidence="1" id="KW-0808">Transferase</keyword>
<accession>A0A699H862</accession>
<dbReference type="PANTHER" id="PTHR33067:SF9">
    <property type="entry name" value="RNA-DIRECTED DNA POLYMERASE"/>
    <property type="match status" value="1"/>
</dbReference>
<dbReference type="GO" id="GO:0003964">
    <property type="term" value="F:RNA-directed DNA polymerase activity"/>
    <property type="evidence" value="ECO:0007669"/>
    <property type="project" value="UniProtKB-KW"/>
</dbReference>
<dbReference type="InterPro" id="IPR021109">
    <property type="entry name" value="Peptidase_aspartic_dom_sf"/>
</dbReference>
<organism evidence="1">
    <name type="scientific">Tanacetum cinerariifolium</name>
    <name type="common">Dalmatian daisy</name>
    <name type="synonym">Chrysanthemum cinerariifolium</name>
    <dbReference type="NCBI Taxonomy" id="118510"/>
    <lineage>
        <taxon>Eukaryota</taxon>
        <taxon>Viridiplantae</taxon>
        <taxon>Streptophyta</taxon>
        <taxon>Embryophyta</taxon>
        <taxon>Tracheophyta</taxon>
        <taxon>Spermatophyta</taxon>
        <taxon>Magnoliopsida</taxon>
        <taxon>eudicotyledons</taxon>
        <taxon>Gunneridae</taxon>
        <taxon>Pentapetalae</taxon>
        <taxon>asterids</taxon>
        <taxon>campanulids</taxon>
        <taxon>Asterales</taxon>
        <taxon>Asteraceae</taxon>
        <taxon>Asteroideae</taxon>
        <taxon>Anthemideae</taxon>
        <taxon>Anthemidinae</taxon>
        <taxon>Tanacetum</taxon>
    </lineage>
</organism>
<dbReference type="Gene3D" id="2.40.70.10">
    <property type="entry name" value="Acid Proteases"/>
    <property type="match status" value="1"/>
</dbReference>